<dbReference type="EMBL" id="PGFZ01000010">
    <property type="protein sequence ID" value="POZ50446.1"/>
    <property type="molecule type" value="Genomic_DNA"/>
</dbReference>
<protein>
    <submittedName>
        <fullName evidence="1">Uncharacterized protein</fullName>
    </submittedName>
</protein>
<gene>
    <name evidence="1" type="ORF">AADEFJLK_03641</name>
</gene>
<proteinExistence type="predicted"/>
<evidence type="ECO:0000313" key="2">
    <source>
        <dbReference type="Proteomes" id="UP000237423"/>
    </source>
</evidence>
<sequence>MSKQCPHCACSESQLHKAFCVDEICPFCGQLLVSCGCMPNVLRLTPQEQYAITAYTDVEMEPLKSIKARWRQVLDDKGRIPFT</sequence>
<reference evidence="1 2" key="1">
    <citation type="submission" date="2017-11" db="EMBL/GenBank/DDBJ databases">
        <title>Draft Genome Sequence of Methylobacter psychrotolerans Sph1T, an Obligate Methanotroph from Low-Temperature Environments.</title>
        <authorList>
            <person name="Oshkin I.Y."/>
            <person name="Miroshnikov K."/>
            <person name="Belova S.E."/>
            <person name="Korzhenkov A."/>
            <person name="Toshchakov S.V."/>
            <person name="Dedysh S.N."/>
        </authorList>
    </citation>
    <scope>NUCLEOTIDE SEQUENCE [LARGE SCALE GENOMIC DNA]</scope>
    <source>
        <strain evidence="1 2">Sph1</strain>
    </source>
</reference>
<comment type="caution">
    <text evidence="1">The sequence shown here is derived from an EMBL/GenBank/DDBJ whole genome shotgun (WGS) entry which is preliminary data.</text>
</comment>
<organism evidence="1 2">
    <name type="scientific">Methylovulum psychrotolerans</name>
    <dbReference type="NCBI Taxonomy" id="1704499"/>
    <lineage>
        <taxon>Bacteria</taxon>
        <taxon>Pseudomonadati</taxon>
        <taxon>Pseudomonadota</taxon>
        <taxon>Gammaproteobacteria</taxon>
        <taxon>Methylococcales</taxon>
        <taxon>Methylococcaceae</taxon>
        <taxon>Methylovulum</taxon>
    </lineage>
</organism>
<name>A0A2S5CI13_9GAMM</name>
<dbReference type="PROSITE" id="PS51257">
    <property type="entry name" value="PROKAR_LIPOPROTEIN"/>
    <property type="match status" value="1"/>
</dbReference>
<accession>A0A2S5CI13</accession>
<evidence type="ECO:0000313" key="1">
    <source>
        <dbReference type="EMBL" id="POZ50446.1"/>
    </source>
</evidence>
<dbReference type="Proteomes" id="UP000237423">
    <property type="component" value="Unassembled WGS sequence"/>
</dbReference>
<dbReference type="AlphaFoldDB" id="A0A2S5CI13"/>